<feature type="domain" description="LTD" evidence="6">
    <location>
        <begin position="325"/>
        <end position="460"/>
    </location>
</feature>
<dbReference type="PROSITE" id="PS51257">
    <property type="entry name" value="PROKAR_LIPOPROTEIN"/>
    <property type="match status" value="1"/>
</dbReference>
<dbReference type="InterPro" id="IPR007346">
    <property type="entry name" value="Endonuclease-I"/>
</dbReference>
<evidence type="ECO:0000313" key="8">
    <source>
        <dbReference type="Proteomes" id="UP001139521"/>
    </source>
</evidence>
<dbReference type="InterPro" id="IPR036415">
    <property type="entry name" value="Lamin_tail_dom_sf"/>
</dbReference>
<evidence type="ECO:0000256" key="3">
    <source>
        <dbReference type="ARBA" id="ARBA00022801"/>
    </source>
</evidence>
<dbReference type="PANTHER" id="PTHR33607:SF2">
    <property type="entry name" value="ENDONUCLEASE-1"/>
    <property type="match status" value="1"/>
</dbReference>
<dbReference type="RefSeq" id="WP_249600297.1">
    <property type="nucleotide sequence ID" value="NZ_JAKHSK010000003.1"/>
</dbReference>
<feature type="compositionally biased region" description="Acidic residues" evidence="4">
    <location>
        <begin position="301"/>
        <end position="321"/>
    </location>
</feature>
<feature type="compositionally biased region" description="Acidic residues" evidence="4">
    <location>
        <begin position="24"/>
        <end position="39"/>
    </location>
</feature>
<organism evidence="7 8">
    <name type="scientific">Zunongwangia pacifica</name>
    <dbReference type="NCBI Taxonomy" id="2911062"/>
    <lineage>
        <taxon>Bacteria</taxon>
        <taxon>Pseudomonadati</taxon>
        <taxon>Bacteroidota</taxon>
        <taxon>Flavobacteriia</taxon>
        <taxon>Flavobacteriales</taxon>
        <taxon>Flavobacteriaceae</taxon>
        <taxon>Zunongwangia</taxon>
    </lineage>
</organism>
<dbReference type="InterPro" id="IPR044925">
    <property type="entry name" value="His-Me_finger_sf"/>
</dbReference>
<accession>A0A9X1ZME9</accession>
<dbReference type="Proteomes" id="UP001139521">
    <property type="component" value="Unassembled WGS sequence"/>
</dbReference>
<evidence type="ECO:0000256" key="1">
    <source>
        <dbReference type="ARBA" id="ARBA00006429"/>
    </source>
</evidence>
<dbReference type="SUPFAM" id="SSF74853">
    <property type="entry name" value="Lamin A/C globular tail domain"/>
    <property type="match status" value="1"/>
</dbReference>
<protein>
    <submittedName>
        <fullName evidence="7">Endonuclease</fullName>
    </submittedName>
</protein>
<feature type="region of interest" description="Disordered" evidence="4">
    <location>
        <begin position="24"/>
        <end position="62"/>
    </location>
</feature>
<dbReference type="EMBL" id="JAKHSK010000003">
    <property type="protein sequence ID" value="MCL6217312.1"/>
    <property type="molecule type" value="Genomic_DNA"/>
</dbReference>
<dbReference type="PROSITE" id="PS51841">
    <property type="entry name" value="LTD"/>
    <property type="match status" value="1"/>
</dbReference>
<reference evidence="7" key="1">
    <citation type="submission" date="2022-01" db="EMBL/GenBank/DDBJ databases">
        <title>Genome sequencing of Zunongwangia sp. M21534 genome.</title>
        <authorList>
            <person name="Chen Y."/>
            <person name="Dong C."/>
            <person name="Shao Z."/>
        </authorList>
    </citation>
    <scope>NUCLEOTIDE SEQUENCE</scope>
    <source>
        <strain evidence="7">MCCC M21534</strain>
    </source>
</reference>
<feature type="compositionally biased region" description="Acidic residues" evidence="4">
    <location>
        <begin position="49"/>
        <end position="60"/>
    </location>
</feature>
<feature type="signal peptide" evidence="5">
    <location>
        <begin position="1"/>
        <end position="21"/>
    </location>
</feature>
<comment type="similarity">
    <text evidence="1">Belongs to the EndA/NucM nuclease family.</text>
</comment>
<sequence length="482" mass="53269">MKFKFSTFLFCFLLISVTSCSNDDDTLTLNPEEDTENTESPEQSSGDTENPEETNEEQSDVLDLNFIIPEEIAGYYSEVSFDVTVEELKKELVSLTSEKHTTLLEYWQRHDYLYDATEDPNNPENVILVYSGESRPKNQYQSADNTNPNQTFNTEHIYPKSKIKVEVGKADLHNFYPADITINSNRGNDPFVAGEGSFTSTGSGWYPGDDWRGDVARIVMYMSIRYDQSFETVGNLDLFLEWNAADPVSVLEVQKNNVVAEAQGNRNPFIDNPYLATVLWGGDDEAVNTWTTDYSGPISEEYTENPTEDNGNDGEGEEDNNGGENGGSENAVLMFSEYVEGSGNNKALEIVNISEETADLSGYSIQKQVNGNGEWSNELSLSGTLAAGEVLVIINSQSDLQKLLDEADISQSGAPIDYNGNDPVGLFKDGTLIDMIGTAGGDDFAKDITLRRKSSVTAPSATYNSDEWESFDKNTVDNIGTY</sequence>
<dbReference type="AlphaFoldDB" id="A0A9X1ZME9"/>
<keyword evidence="5" id="KW-0732">Signal</keyword>
<dbReference type="SUPFAM" id="SSF54060">
    <property type="entry name" value="His-Me finger endonucleases"/>
    <property type="match status" value="1"/>
</dbReference>
<dbReference type="InterPro" id="IPR001322">
    <property type="entry name" value="Lamin_tail_dom"/>
</dbReference>
<feature type="chain" id="PRO_5040893303" evidence="5">
    <location>
        <begin position="22"/>
        <end position="482"/>
    </location>
</feature>
<dbReference type="GO" id="GO:0004519">
    <property type="term" value="F:endonuclease activity"/>
    <property type="evidence" value="ECO:0007669"/>
    <property type="project" value="UniProtKB-KW"/>
</dbReference>
<dbReference type="PANTHER" id="PTHR33607">
    <property type="entry name" value="ENDONUCLEASE-1"/>
    <property type="match status" value="1"/>
</dbReference>
<dbReference type="Pfam" id="PF00932">
    <property type="entry name" value="LTD"/>
    <property type="match status" value="1"/>
</dbReference>
<evidence type="ECO:0000256" key="2">
    <source>
        <dbReference type="ARBA" id="ARBA00022722"/>
    </source>
</evidence>
<evidence type="ECO:0000256" key="4">
    <source>
        <dbReference type="SAM" id="MobiDB-lite"/>
    </source>
</evidence>
<proteinExistence type="inferred from homology"/>
<evidence type="ECO:0000259" key="6">
    <source>
        <dbReference type="PROSITE" id="PS51841"/>
    </source>
</evidence>
<evidence type="ECO:0000256" key="5">
    <source>
        <dbReference type="SAM" id="SignalP"/>
    </source>
</evidence>
<evidence type="ECO:0000313" key="7">
    <source>
        <dbReference type="EMBL" id="MCL6217312.1"/>
    </source>
</evidence>
<feature type="region of interest" description="Disordered" evidence="4">
    <location>
        <begin position="293"/>
        <end position="329"/>
    </location>
</feature>
<gene>
    <name evidence="7" type="ORF">L1967_03305</name>
</gene>
<keyword evidence="8" id="KW-1185">Reference proteome</keyword>
<name>A0A9X1ZME9_9FLAO</name>
<comment type="caution">
    <text evidence="7">The sequence shown here is derived from an EMBL/GenBank/DDBJ whole genome shotgun (WGS) entry which is preliminary data.</text>
</comment>
<dbReference type="Pfam" id="PF04231">
    <property type="entry name" value="Endonuclease_1"/>
    <property type="match status" value="1"/>
</dbReference>
<keyword evidence="3" id="KW-0378">Hydrolase</keyword>
<keyword evidence="7" id="KW-0255">Endonuclease</keyword>
<keyword evidence="2" id="KW-0540">Nuclease</keyword>
<dbReference type="GO" id="GO:0016787">
    <property type="term" value="F:hydrolase activity"/>
    <property type="evidence" value="ECO:0007669"/>
    <property type="project" value="UniProtKB-KW"/>
</dbReference>